<gene>
    <name evidence="6" type="ORF">BP5796_09692</name>
</gene>
<keyword evidence="7" id="KW-1185">Reference proteome</keyword>
<comment type="similarity">
    <text evidence="1">Belongs to the Gfa family.</text>
</comment>
<evidence type="ECO:0000256" key="1">
    <source>
        <dbReference type="ARBA" id="ARBA00005495"/>
    </source>
</evidence>
<dbReference type="Proteomes" id="UP000256328">
    <property type="component" value="Unassembled WGS sequence"/>
</dbReference>
<keyword evidence="4" id="KW-0456">Lyase</keyword>
<sequence>MASVKGACNCGAVQISIPEADFPKESLLCHCLNCKASSGSLASLNLVIPTSSVKIEKGQPKKYLETECASGNTMDRWFCGDCGSACFSISSGLKEVSFVKGGLFVKEFKKTGRTMPAPAKESWWRHHEEWERAFGCDLVE</sequence>
<dbReference type="InterPro" id="IPR006913">
    <property type="entry name" value="CENP-V/GFA"/>
</dbReference>
<dbReference type="InterPro" id="IPR011057">
    <property type="entry name" value="Mss4-like_sf"/>
</dbReference>
<feature type="domain" description="CENP-V/GFA" evidence="5">
    <location>
        <begin position="4"/>
        <end position="125"/>
    </location>
</feature>
<evidence type="ECO:0000256" key="3">
    <source>
        <dbReference type="ARBA" id="ARBA00022833"/>
    </source>
</evidence>
<name>A0A3D8QYP1_9HELO</name>
<accession>A0A3D8QYP1</accession>
<evidence type="ECO:0000313" key="6">
    <source>
        <dbReference type="EMBL" id="RDW66943.1"/>
    </source>
</evidence>
<dbReference type="Pfam" id="PF04828">
    <property type="entry name" value="GFA"/>
    <property type="match status" value="1"/>
</dbReference>
<evidence type="ECO:0000256" key="4">
    <source>
        <dbReference type="ARBA" id="ARBA00023239"/>
    </source>
</evidence>
<dbReference type="PANTHER" id="PTHR33337:SF40">
    <property type="entry name" value="CENP-V_GFA DOMAIN-CONTAINING PROTEIN-RELATED"/>
    <property type="match status" value="1"/>
</dbReference>
<dbReference type="Gene3D" id="3.90.1590.10">
    <property type="entry name" value="glutathione-dependent formaldehyde- activating enzyme (gfa)"/>
    <property type="match status" value="1"/>
</dbReference>
<dbReference type="GO" id="GO:0016846">
    <property type="term" value="F:carbon-sulfur lyase activity"/>
    <property type="evidence" value="ECO:0007669"/>
    <property type="project" value="InterPro"/>
</dbReference>
<organism evidence="6 7">
    <name type="scientific">Coleophoma crateriformis</name>
    <dbReference type="NCBI Taxonomy" id="565419"/>
    <lineage>
        <taxon>Eukaryota</taxon>
        <taxon>Fungi</taxon>
        <taxon>Dikarya</taxon>
        <taxon>Ascomycota</taxon>
        <taxon>Pezizomycotina</taxon>
        <taxon>Leotiomycetes</taxon>
        <taxon>Helotiales</taxon>
        <taxon>Dermateaceae</taxon>
        <taxon>Coleophoma</taxon>
    </lineage>
</organism>
<dbReference type="GO" id="GO:0046872">
    <property type="term" value="F:metal ion binding"/>
    <property type="evidence" value="ECO:0007669"/>
    <property type="project" value="UniProtKB-KW"/>
</dbReference>
<dbReference type="PANTHER" id="PTHR33337">
    <property type="entry name" value="GFA DOMAIN-CONTAINING PROTEIN"/>
    <property type="match status" value="1"/>
</dbReference>
<keyword evidence="3" id="KW-0862">Zinc</keyword>
<proteinExistence type="inferred from homology"/>
<reference evidence="6 7" key="1">
    <citation type="journal article" date="2018" name="IMA Fungus">
        <title>IMA Genome-F 9: Draft genome sequence of Annulohypoxylon stygium, Aspergillus mulundensis, Berkeleyomyces basicola (syn. Thielaviopsis basicola), Ceratocystis smalleyi, two Cercospora beticola strains, Coleophoma cylindrospora, Fusarium fracticaudum, Phialophora cf. hyalina, and Morchella septimelata.</title>
        <authorList>
            <person name="Wingfield B.D."/>
            <person name="Bills G.F."/>
            <person name="Dong Y."/>
            <person name="Huang W."/>
            <person name="Nel W.J."/>
            <person name="Swalarsk-Parry B.S."/>
            <person name="Vaghefi N."/>
            <person name="Wilken P.M."/>
            <person name="An Z."/>
            <person name="de Beer Z.W."/>
            <person name="De Vos L."/>
            <person name="Chen L."/>
            <person name="Duong T.A."/>
            <person name="Gao Y."/>
            <person name="Hammerbacher A."/>
            <person name="Kikkert J.R."/>
            <person name="Li Y."/>
            <person name="Li H."/>
            <person name="Li K."/>
            <person name="Li Q."/>
            <person name="Liu X."/>
            <person name="Ma X."/>
            <person name="Naidoo K."/>
            <person name="Pethybridge S.J."/>
            <person name="Sun J."/>
            <person name="Steenkamp E.T."/>
            <person name="van der Nest M.A."/>
            <person name="van Wyk S."/>
            <person name="Wingfield M.J."/>
            <person name="Xiong C."/>
            <person name="Yue Q."/>
            <person name="Zhang X."/>
        </authorList>
    </citation>
    <scope>NUCLEOTIDE SEQUENCE [LARGE SCALE GENOMIC DNA]</scope>
    <source>
        <strain evidence="6 7">BP5796</strain>
    </source>
</reference>
<keyword evidence="2" id="KW-0479">Metal-binding</keyword>
<protein>
    <recommendedName>
        <fullName evidence="5">CENP-V/GFA domain-containing protein</fullName>
    </recommendedName>
</protein>
<dbReference type="SUPFAM" id="SSF51316">
    <property type="entry name" value="Mss4-like"/>
    <property type="match status" value="1"/>
</dbReference>
<evidence type="ECO:0000259" key="5">
    <source>
        <dbReference type="PROSITE" id="PS51891"/>
    </source>
</evidence>
<evidence type="ECO:0000256" key="2">
    <source>
        <dbReference type="ARBA" id="ARBA00022723"/>
    </source>
</evidence>
<dbReference type="AlphaFoldDB" id="A0A3D8QYP1"/>
<dbReference type="OrthoDB" id="2212170at2759"/>
<dbReference type="EMBL" id="PDLN01000014">
    <property type="protein sequence ID" value="RDW66943.1"/>
    <property type="molecule type" value="Genomic_DNA"/>
</dbReference>
<evidence type="ECO:0000313" key="7">
    <source>
        <dbReference type="Proteomes" id="UP000256328"/>
    </source>
</evidence>
<dbReference type="PROSITE" id="PS51891">
    <property type="entry name" value="CENP_V_GFA"/>
    <property type="match status" value="1"/>
</dbReference>
<comment type="caution">
    <text evidence="6">The sequence shown here is derived from an EMBL/GenBank/DDBJ whole genome shotgun (WGS) entry which is preliminary data.</text>
</comment>